<keyword evidence="3" id="KW-1185">Reference proteome</keyword>
<dbReference type="EMBL" id="VDGV01000154">
    <property type="protein sequence ID" value="TNG87542.1"/>
    <property type="molecule type" value="Genomic_DNA"/>
</dbReference>
<comment type="caution">
    <text evidence="2">The sequence shown here is derived from an EMBL/GenBank/DDBJ whole genome shotgun (WGS) entry which is preliminary data.</text>
</comment>
<feature type="non-terminal residue" evidence="2">
    <location>
        <position position="134"/>
    </location>
</feature>
<evidence type="ECO:0000313" key="3">
    <source>
        <dbReference type="Proteomes" id="UP000305526"/>
    </source>
</evidence>
<keyword evidence="1" id="KW-1133">Transmembrane helix</keyword>
<evidence type="ECO:0000313" key="2">
    <source>
        <dbReference type="EMBL" id="TNG87542.1"/>
    </source>
</evidence>
<protein>
    <submittedName>
        <fullName evidence="2">Uncharacterized protein</fullName>
    </submittedName>
</protein>
<keyword evidence="1" id="KW-0472">Membrane</keyword>
<dbReference type="Proteomes" id="UP000305526">
    <property type="component" value="Unassembled WGS sequence"/>
</dbReference>
<evidence type="ECO:0000256" key="1">
    <source>
        <dbReference type="SAM" id="Phobius"/>
    </source>
</evidence>
<organism evidence="2 3">
    <name type="scientific">Testudinibacter aquarius</name>
    <dbReference type="NCBI Taxonomy" id="1524974"/>
    <lineage>
        <taxon>Bacteria</taxon>
        <taxon>Pseudomonadati</taxon>
        <taxon>Pseudomonadota</taxon>
        <taxon>Gammaproteobacteria</taxon>
        <taxon>Pasteurellales</taxon>
        <taxon>Pasteurellaceae</taxon>
        <taxon>Testudinibacter</taxon>
    </lineage>
</organism>
<name>A0ABY2XRL2_9PAST</name>
<reference evidence="2 3" key="1">
    <citation type="submission" date="2019-05" db="EMBL/GenBank/DDBJ databases">
        <title>Pasteurellaceae isolates from reptiles.</title>
        <authorList>
            <person name="Bojesen A.M."/>
            <person name="Lund E."/>
        </authorList>
    </citation>
    <scope>NUCLEOTIDE SEQUENCE [LARGE SCALE GENOMIC DNA]</scope>
    <source>
        <strain evidence="2 3">ELNT2x</strain>
    </source>
</reference>
<proteinExistence type="predicted"/>
<dbReference type="RefSeq" id="WP_139690391.1">
    <property type="nucleotide sequence ID" value="NZ_VDGV01000154.1"/>
</dbReference>
<feature type="transmembrane region" description="Helical" evidence="1">
    <location>
        <begin position="25"/>
        <end position="45"/>
    </location>
</feature>
<keyword evidence="1" id="KW-0812">Transmembrane</keyword>
<sequence length="134" mass="15716">MPNQSIEFTREIIQSFSSWIQPSNILLLLSAIISGFAVRLSYLALQQARNSQTEILFKNTFDTLLEQYRIELNKLNNEVTSKKIFRTINKIFDVNTRTINPNKAYIINKPDYINIFLIVYRVLKLIDESKLEDK</sequence>
<accession>A0ABY2XRL2</accession>
<gene>
    <name evidence="2" type="ORF">FHQ21_12090</name>
</gene>